<dbReference type="AlphaFoldDB" id="A0A0E3S763"/>
<accession>A0A0E3S763</accession>
<dbReference type="KEGG" id="mls:MSLAZ_1961"/>
<dbReference type="HOGENOM" id="CLU_064194_2_2_2"/>
<evidence type="ECO:0000313" key="5">
    <source>
        <dbReference type="EMBL" id="AKB75222.1"/>
    </source>
</evidence>
<dbReference type="InterPro" id="IPR003829">
    <property type="entry name" value="Pirin_N_dom"/>
</dbReference>
<name>A0A0E3S763_9EURY</name>
<dbReference type="STRING" id="1434111.MSLAZ_1961"/>
<evidence type="ECO:0000313" key="6">
    <source>
        <dbReference type="Proteomes" id="UP000033072"/>
    </source>
</evidence>
<reference evidence="5 6" key="1">
    <citation type="submission" date="2014-07" db="EMBL/GenBank/DDBJ databases">
        <title>Methanogenic archaea and the global carbon cycle.</title>
        <authorList>
            <person name="Henriksen J.R."/>
            <person name="Luke J."/>
            <person name="Reinhart S."/>
            <person name="Benedict M.N."/>
            <person name="Youngblut N.D."/>
            <person name="Metcalf M.E."/>
            <person name="Whitaker R.J."/>
            <person name="Metcalf W.W."/>
        </authorList>
    </citation>
    <scope>NUCLEOTIDE SEQUENCE [LARGE SCALE GENOMIC DNA]</scope>
    <source>
        <strain evidence="5 6">Z-7289</strain>
    </source>
</reference>
<proteinExistence type="inferred from homology"/>
<dbReference type="GeneID" id="24806748"/>
<dbReference type="InterPro" id="IPR041602">
    <property type="entry name" value="Quercetinase_C"/>
</dbReference>
<dbReference type="Proteomes" id="UP000033072">
    <property type="component" value="Chromosome"/>
</dbReference>
<dbReference type="PATRIC" id="fig|1434111.4.peg.2583"/>
<comment type="similarity">
    <text evidence="1 2">Belongs to the pirin family.</text>
</comment>
<feature type="domain" description="Pirin N-terminal" evidence="3">
    <location>
        <begin position="63"/>
        <end position="171"/>
    </location>
</feature>
<gene>
    <name evidence="5" type="ORF">MSLAZ_1961</name>
</gene>
<dbReference type="OrthoDB" id="23530at2157"/>
<dbReference type="SUPFAM" id="SSF51182">
    <property type="entry name" value="RmlC-like cupins"/>
    <property type="match status" value="1"/>
</dbReference>
<keyword evidence="6" id="KW-1185">Reference proteome</keyword>
<dbReference type="InterPro" id="IPR014710">
    <property type="entry name" value="RmlC-like_jellyroll"/>
</dbReference>
<sequence>MEKPEDSFYLSPTAFSTLFRNYVSKCISFSAIKPYLLFNYPNNYRGKRKGGFFVIRIIPAEARHLEDFGWLKSYMLFSFSNYYDPENVQFGSLRVFNDETVQQGRGFSTHLHAEMEIISVVLEGEITHEDNLGNRGVLGKGEVQCITAGTGIQHSELNTGKEPLHFFQIWILPSESCLEPAYSQKKFEVSGWKNQFCPLVSGQGFENALKINADATIYQASLEKGHITHFNSQENRCIFIYISAGELSVNGQRIGQGDQARIELEQAVHMEAVSSGTPAEFILIDVPRQESKPDKFF</sequence>
<dbReference type="InterPro" id="IPR012093">
    <property type="entry name" value="Pirin"/>
</dbReference>
<evidence type="ECO:0000256" key="1">
    <source>
        <dbReference type="ARBA" id="ARBA00008416"/>
    </source>
</evidence>
<dbReference type="Gene3D" id="2.60.120.10">
    <property type="entry name" value="Jelly Rolls"/>
    <property type="match status" value="2"/>
</dbReference>
<evidence type="ECO:0000259" key="4">
    <source>
        <dbReference type="Pfam" id="PF17954"/>
    </source>
</evidence>
<dbReference type="PANTHER" id="PTHR43212:SF3">
    <property type="entry name" value="QUERCETIN 2,3-DIOXYGENASE"/>
    <property type="match status" value="1"/>
</dbReference>
<organism evidence="5 6">
    <name type="scientific">Methanosarcina lacustris Z-7289</name>
    <dbReference type="NCBI Taxonomy" id="1434111"/>
    <lineage>
        <taxon>Archaea</taxon>
        <taxon>Methanobacteriati</taxon>
        <taxon>Methanobacteriota</taxon>
        <taxon>Stenosarchaea group</taxon>
        <taxon>Methanomicrobia</taxon>
        <taxon>Methanosarcinales</taxon>
        <taxon>Methanosarcinaceae</taxon>
        <taxon>Methanosarcina</taxon>
    </lineage>
</organism>
<dbReference type="EMBL" id="CP009515">
    <property type="protein sequence ID" value="AKB75222.1"/>
    <property type="molecule type" value="Genomic_DNA"/>
</dbReference>
<dbReference type="InterPro" id="IPR011051">
    <property type="entry name" value="RmlC_Cupin_sf"/>
</dbReference>
<dbReference type="RefSeq" id="WP_052722937.1">
    <property type="nucleotide sequence ID" value="NZ_CP009515.1"/>
</dbReference>
<feature type="domain" description="Quercetin 2,3-dioxygenase C-terminal cupin" evidence="4">
    <location>
        <begin position="199"/>
        <end position="286"/>
    </location>
</feature>
<evidence type="ECO:0000259" key="3">
    <source>
        <dbReference type="Pfam" id="PF02678"/>
    </source>
</evidence>
<dbReference type="Pfam" id="PF17954">
    <property type="entry name" value="Pirin_C_2"/>
    <property type="match status" value="1"/>
</dbReference>
<evidence type="ECO:0000256" key="2">
    <source>
        <dbReference type="RuleBase" id="RU003457"/>
    </source>
</evidence>
<dbReference type="CDD" id="cd02910">
    <property type="entry name" value="cupin_Yhhw_N"/>
    <property type="match status" value="1"/>
</dbReference>
<dbReference type="PANTHER" id="PTHR43212">
    <property type="entry name" value="QUERCETIN 2,3-DIOXYGENASE"/>
    <property type="match status" value="1"/>
</dbReference>
<protein>
    <submittedName>
        <fullName evidence="5">Pirin-like protein YhhW</fullName>
    </submittedName>
</protein>
<dbReference type="Pfam" id="PF02678">
    <property type="entry name" value="Pirin"/>
    <property type="match status" value="1"/>
</dbReference>